<dbReference type="Pfam" id="PF08367">
    <property type="entry name" value="M16C_assoc"/>
    <property type="match status" value="1"/>
</dbReference>
<dbReference type="PANTHER" id="PTHR43016">
    <property type="entry name" value="PRESEQUENCE PROTEASE"/>
    <property type="match status" value="1"/>
</dbReference>
<dbReference type="InterPro" id="IPR007863">
    <property type="entry name" value="Peptidase_M16_C"/>
</dbReference>
<dbReference type="RefSeq" id="XP_046597688.1">
    <property type="nucleotide sequence ID" value="XM_046741732.1"/>
</dbReference>
<dbReference type="GeneID" id="107217259"/>
<dbReference type="Pfam" id="PF05193">
    <property type="entry name" value="Peptidase_M16_C"/>
    <property type="match status" value="1"/>
</dbReference>
<evidence type="ECO:0000259" key="1">
    <source>
        <dbReference type="SMART" id="SM01264"/>
    </source>
</evidence>
<dbReference type="InterPro" id="IPR011249">
    <property type="entry name" value="Metalloenz_LuxS/M16"/>
</dbReference>
<dbReference type="SUPFAM" id="SSF63411">
    <property type="entry name" value="LuxS/MPP-like metallohydrolase"/>
    <property type="match status" value="4"/>
</dbReference>
<name>A0ABM3GBQ1_NEOLC</name>
<dbReference type="SMART" id="SM01264">
    <property type="entry name" value="M16C_associated"/>
    <property type="match status" value="1"/>
</dbReference>
<proteinExistence type="predicted"/>
<dbReference type="Proteomes" id="UP000829291">
    <property type="component" value="Chromosome 5"/>
</dbReference>
<accession>A0ABM3GBQ1</accession>
<dbReference type="GO" id="GO:0006508">
    <property type="term" value="P:proteolysis"/>
    <property type="evidence" value="ECO:0007669"/>
    <property type="project" value="UniProtKB-KW"/>
</dbReference>
<dbReference type="Gene3D" id="3.30.830.10">
    <property type="entry name" value="Metalloenzyme, LuxS/M16 peptidase-like"/>
    <property type="match status" value="4"/>
</dbReference>
<dbReference type="Pfam" id="PF22516">
    <property type="entry name" value="PreP_C"/>
    <property type="match status" value="1"/>
</dbReference>
<organism evidence="2 3">
    <name type="scientific">Neodiprion lecontei</name>
    <name type="common">Redheaded pine sawfly</name>
    <dbReference type="NCBI Taxonomy" id="441921"/>
    <lineage>
        <taxon>Eukaryota</taxon>
        <taxon>Metazoa</taxon>
        <taxon>Ecdysozoa</taxon>
        <taxon>Arthropoda</taxon>
        <taxon>Hexapoda</taxon>
        <taxon>Insecta</taxon>
        <taxon>Pterygota</taxon>
        <taxon>Neoptera</taxon>
        <taxon>Endopterygota</taxon>
        <taxon>Hymenoptera</taxon>
        <taxon>Tenthredinoidea</taxon>
        <taxon>Diprionidae</taxon>
        <taxon>Diprioninae</taxon>
        <taxon>Neodiprion</taxon>
    </lineage>
</organism>
<reference evidence="3" key="1">
    <citation type="submission" date="2025-08" db="UniProtKB">
        <authorList>
            <consortium name="RefSeq"/>
        </authorList>
    </citation>
    <scope>IDENTIFICATION</scope>
    <source>
        <tissue evidence="3">Thorax and Abdomen</tissue>
    </source>
</reference>
<protein>
    <submittedName>
        <fullName evidence="3">Presequence protease, mitochondrial</fullName>
    </submittedName>
</protein>
<evidence type="ECO:0000313" key="3">
    <source>
        <dbReference type="RefSeq" id="XP_046597688.1"/>
    </source>
</evidence>
<sequence length="1017" mass="114566">MSRLLEVACKRGLLRRRSQFGIARASLDARVAVSGKPLVDAYKEGQNIHGFRVNQVADVEELNLTAVRLEHLATAAQYLHLRREDGNNAFAVGFRTTPTDSTGLPHILEHTTLCGSEKFPCRDPFFKMLRRSLATFMNAMTGPDYTVYPFSTQNLKDFRNLQAVYLDSVFKPNLRLLDFRQEGWRLEHADVNDKTSPIVFKGVVFNEMKGAFSQNESIFAERLLNSILPSHTYAVISGGDPLVIPQLTHQDLVNFHAKYYHPSNARFFSYGNFPLEDHLRFVNDEYLCKFDHVDASATRVPPEKRWNQPKSEHIQCRPDPMATDPEKQSSIAVGWLCSDITNVQETFELYVLSQLLLKGPNSAFYKSLVEPNIGGGFSPVTGYDSHSRDTTFVVGLQGVSPQDFSKVDEIVQSTVAHVVNNGFEQSHVEAVLHGIELNIKHQTSNFGLNLLLSMTPLWNHEGDIVQAMKVNQAVATLRKSLERNPRHLCDLVNKYLKENKHRLTLTMSPDETYEEQKNAAERAILAQKLDRLSPQEFDKIFEEGQALVAEQEKKEDTSVLPSLKIEDLEDDIQRVPLIDLHVSGVPLQLAIQPTNDVTYFRGILNIADLDDELKDLVPLFNTIVAKMGTANYDYRTFDQMTQLKTGGLSLSHHIAELKNHICKFEEGILFQSYCLDRNSADMWKLWEELFNNVDLTDMKRFETLVKVTAANVANGIADLGHIYALSSSASLVSPIARRRESLSGLDFVEKMKRIAQAEDLSPVLSQMQQIAKKILNKKQLRSALNLSSGSKDNSLLEIQSFYEKLLGEAALKSRLITDGKGLVQENQGIHHVLPFPVNYASKSILTVPYQDSRFAALRVLSKLVTSVYLHPEVREKGGAYGGGAKLSSDGVFSFFSYRDPNSTHTLEAFDRTYEFLQKYTLSQEEIDEAKLGIFQHVDSPVPPGHQGMTKFIHDLSDDEVQLHRIQLKAVTKDQLMAVAEEFLKPESTGVLIGRSLIGRPNPALQKRPEKWTVVSHQ</sequence>
<keyword evidence="2" id="KW-1185">Reference proteome</keyword>
<dbReference type="InterPro" id="IPR013578">
    <property type="entry name" value="Peptidase_M16C_assoc"/>
</dbReference>
<evidence type="ECO:0000313" key="2">
    <source>
        <dbReference type="Proteomes" id="UP000829291"/>
    </source>
</evidence>
<keyword evidence="3" id="KW-0645">Protease</keyword>
<dbReference type="PANTHER" id="PTHR43016:SF13">
    <property type="entry name" value="PRESEQUENCE PROTEASE, MITOCHONDRIAL"/>
    <property type="match status" value="1"/>
</dbReference>
<keyword evidence="3" id="KW-0378">Hydrolase</keyword>
<feature type="domain" description="Peptidase M16C associated" evidence="1">
    <location>
        <begin position="507"/>
        <end position="754"/>
    </location>
</feature>
<dbReference type="GO" id="GO:0008233">
    <property type="term" value="F:peptidase activity"/>
    <property type="evidence" value="ECO:0007669"/>
    <property type="project" value="UniProtKB-KW"/>
</dbReference>
<dbReference type="InterPro" id="IPR011765">
    <property type="entry name" value="Pept_M16_N"/>
</dbReference>
<gene>
    <name evidence="3" type="primary">LOC107217259</name>
</gene>
<dbReference type="InterPro" id="IPR055130">
    <property type="entry name" value="PreP_C"/>
</dbReference>
<dbReference type="Pfam" id="PF00675">
    <property type="entry name" value="Peptidase_M16"/>
    <property type="match status" value="1"/>
</dbReference>